<dbReference type="Pfam" id="PF00196">
    <property type="entry name" value="GerE"/>
    <property type="match status" value="1"/>
</dbReference>
<accession>A0ABZ0ZVN4</accession>
<name>A0ABZ0ZVN4_9ACTN</name>
<feature type="domain" description="HTH luxR-type" evidence="4">
    <location>
        <begin position="42"/>
        <end position="107"/>
    </location>
</feature>
<reference evidence="6" key="1">
    <citation type="submission" date="2023-12" db="EMBL/GenBank/DDBJ databases">
        <title>Novel species in genus Nocardioides.</title>
        <authorList>
            <person name="Zhou H."/>
        </authorList>
    </citation>
    <scope>NUCLEOTIDE SEQUENCE [LARGE SCALE GENOMIC DNA]</scope>
    <source>
        <strain evidence="6">HM61</strain>
    </source>
</reference>
<proteinExistence type="predicted"/>
<evidence type="ECO:0000256" key="2">
    <source>
        <dbReference type="ARBA" id="ARBA00023125"/>
    </source>
</evidence>
<dbReference type="Proteomes" id="UP001327225">
    <property type="component" value="Chromosome"/>
</dbReference>
<dbReference type="PANTHER" id="PTHR44688:SF16">
    <property type="entry name" value="DNA-BINDING TRANSCRIPTIONAL ACTIVATOR DEVR_DOSR"/>
    <property type="match status" value="1"/>
</dbReference>
<dbReference type="PANTHER" id="PTHR44688">
    <property type="entry name" value="DNA-BINDING TRANSCRIPTIONAL ACTIVATOR DEVR_DOSR"/>
    <property type="match status" value="1"/>
</dbReference>
<dbReference type="SMART" id="SM00421">
    <property type="entry name" value="HTH_LUXR"/>
    <property type="match status" value="1"/>
</dbReference>
<dbReference type="InterPro" id="IPR036388">
    <property type="entry name" value="WH-like_DNA-bd_sf"/>
</dbReference>
<dbReference type="EMBL" id="CP141059">
    <property type="protein sequence ID" value="WQQ28293.1"/>
    <property type="molecule type" value="Genomic_DNA"/>
</dbReference>
<evidence type="ECO:0000259" key="4">
    <source>
        <dbReference type="PROSITE" id="PS50043"/>
    </source>
</evidence>
<dbReference type="InterPro" id="IPR016032">
    <property type="entry name" value="Sig_transdc_resp-reg_C-effctor"/>
</dbReference>
<dbReference type="Gene3D" id="1.10.10.10">
    <property type="entry name" value="Winged helix-like DNA-binding domain superfamily/Winged helix DNA-binding domain"/>
    <property type="match status" value="1"/>
</dbReference>
<protein>
    <submittedName>
        <fullName evidence="5">LuxR C-terminal-related transcriptional regulator</fullName>
    </submittedName>
</protein>
<keyword evidence="1" id="KW-0805">Transcription regulation</keyword>
<evidence type="ECO:0000256" key="1">
    <source>
        <dbReference type="ARBA" id="ARBA00023015"/>
    </source>
</evidence>
<keyword evidence="3" id="KW-0804">Transcription</keyword>
<evidence type="ECO:0000256" key="3">
    <source>
        <dbReference type="ARBA" id="ARBA00023163"/>
    </source>
</evidence>
<evidence type="ECO:0000313" key="5">
    <source>
        <dbReference type="EMBL" id="WQQ28293.1"/>
    </source>
</evidence>
<dbReference type="PROSITE" id="PS00622">
    <property type="entry name" value="HTH_LUXR_1"/>
    <property type="match status" value="1"/>
</dbReference>
<dbReference type="InterPro" id="IPR000792">
    <property type="entry name" value="Tscrpt_reg_LuxR_C"/>
</dbReference>
<organism evidence="5 6">
    <name type="scientific">Nocardioides bizhenqiangii</name>
    <dbReference type="NCBI Taxonomy" id="3095076"/>
    <lineage>
        <taxon>Bacteria</taxon>
        <taxon>Bacillati</taxon>
        <taxon>Actinomycetota</taxon>
        <taxon>Actinomycetes</taxon>
        <taxon>Propionibacteriales</taxon>
        <taxon>Nocardioidaceae</taxon>
        <taxon>Nocardioides</taxon>
    </lineage>
</organism>
<gene>
    <name evidence="5" type="ORF">SHK19_08675</name>
</gene>
<sequence length="112" mass="12231">MSETMRSTLATYGVHHRRHLQVVQPAAPSAGSTPFPTAQAPAPAWAHRLSNREVEVLQCIAAGLSTTEIAETLFISVATVKSHIARLIMKVEVRDRLQLVIVAYRSGFIQLG</sequence>
<dbReference type="PRINTS" id="PR00038">
    <property type="entry name" value="HTHLUXR"/>
</dbReference>
<keyword evidence="6" id="KW-1185">Reference proteome</keyword>
<dbReference type="SUPFAM" id="SSF46894">
    <property type="entry name" value="C-terminal effector domain of the bipartite response regulators"/>
    <property type="match status" value="1"/>
</dbReference>
<dbReference type="RefSeq" id="WP_322458167.1">
    <property type="nucleotide sequence ID" value="NZ_CP141059.1"/>
</dbReference>
<dbReference type="PROSITE" id="PS50043">
    <property type="entry name" value="HTH_LUXR_2"/>
    <property type="match status" value="1"/>
</dbReference>
<evidence type="ECO:0000313" key="6">
    <source>
        <dbReference type="Proteomes" id="UP001327225"/>
    </source>
</evidence>
<dbReference type="CDD" id="cd06170">
    <property type="entry name" value="LuxR_C_like"/>
    <property type="match status" value="1"/>
</dbReference>
<keyword evidence="2" id="KW-0238">DNA-binding</keyword>